<evidence type="ECO:0000256" key="1">
    <source>
        <dbReference type="ARBA" id="ARBA00001311"/>
    </source>
</evidence>
<gene>
    <name evidence="8" type="ORF">BJ878DRAFT_192794</name>
</gene>
<comment type="catalytic activity">
    <reaction evidence="1">
        <text>a monocarboxylic acid amide + H2O = a monocarboxylate + NH4(+)</text>
        <dbReference type="Rhea" id="RHEA:12020"/>
        <dbReference type="ChEBI" id="CHEBI:15377"/>
        <dbReference type="ChEBI" id="CHEBI:28938"/>
        <dbReference type="ChEBI" id="CHEBI:35757"/>
        <dbReference type="ChEBI" id="CHEBI:83628"/>
        <dbReference type="EC" id="3.5.1.4"/>
    </reaction>
</comment>
<dbReference type="Gene3D" id="3.90.1300.10">
    <property type="entry name" value="Amidase signature (AS) domain"/>
    <property type="match status" value="1"/>
</dbReference>
<dbReference type="EMBL" id="MU254121">
    <property type="protein sequence ID" value="KAG9242034.1"/>
    <property type="molecule type" value="Genomic_DNA"/>
</dbReference>
<dbReference type="PIRSF" id="PIRSF001221">
    <property type="entry name" value="Amidase_fungi"/>
    <property type="match status" value="1"/>
</dbReference>
<sequence length="570" mass="61979">MSDGEVLSENPIALQTIRDPATTKDHETIPKWKKVAARRRQEINSKIPAEYLLSPTLLKPTNVSKLVETCGLLTARELSIVRSSAVKLLESVHNRNFTAVEATTAFCKSAAIAHQATNCLALVMFEEALVAAAELDHYMELTGKPKGPLHGLSISVKEHVYLAGTPATSGFVAWADDVSPADSLIVRVLRDAGAVFHVKTTNPQGLMALETSSKLYGTTMNPYNRNLTPGGSSGGESALIAMRGSLLGIGTDIGGSIRVPAAFCGLYGLKPSVARLPHGGLSGAHGGMENIIGCVGPLATCIEDMRLFCDVVLSAKPWLNEPSLVELPWKRSIETPKTLNIGVMWDDGVVQPHPPITRALSETVSSLRKAGHFITFLKPTLHRELTDCINKMYLLDAGQEYIDILNAGEETATPLMQWIIDGSENKTHTMAESWKLNGLRNELQIAYAAQWNEAGIDALLCPTNPSVASAHGESTYWGYSSAFNILDYSAAVFPVSSVQENDTLAHYPRSKPVMGKEDARFNTYFGEHGTHKYRDAPVSLQLVTRRYREEALLGMLERLVADLHPPKAET</sequence>
<feature type="active site" description="Charge relay system" evidence="5">
    <location>
        <position position="232"/>
    </location>
</feature>
<evidence type="ECO:0000256" key="2">
    <source>
        <dbReference type="ARBA" id="ARBA00009199"/>
    </source>
</evidence>
<feature type="active site" description="Acyl-ester intermediate" evidence="5">
    <location>
        <position position="256"/>
    </location>
</feature>
<evidence type="ECO:0000256" key="4">
    <source>
        <dbReference type="ARBA" id="ARBA00022801"/>
    </source>
</evidence>
<protein>
    <recommendedName>
        <fullName evidence="3">amidase</fullName>
        <ecNumber evidence="3">3.5.1.4</ecNumber>
    </recommendedName>
</protein>
<dbReference type="AlphaFoldDB" id="A0A9P7YY90"/>
<dbReference type="SUPFAM" id="SSF75304">
    <property type="entry name" value="Amidase signature (AS) enzymes"/>
    <property type="match status" value="1"/>
</dbReference>
<dbReference type="InterPro" id="IPR036928">
    <property type="entry name" value="AS_sf"/>
</dbReference>
<feature type="binding site" evidence="6">
    <location>
        <position position="232"/>
    </location>
    <ligand>
        <name>substrate</name>
    </ligand>
</feature>
<feature type="binding site" evidence="6">
    <location>
        <position position="206"/>
    </location>
    <ligand>
        <name>substrate</name>
    </ligand>
</feature>
<dbReference type="OrthoDB" id="6428749at2759"/>
<dbReference type="InterPro" id="IPR020556">
    <property type="entry name" value="Amidase_CS"/>
</dbReference>
<comment type="caution">
    <text evidence="8">The sequence shown here is derived from an EMBL/GenBank/DDBJ whole genome shotgun (WGS) entry which is preliminary data.</text>
</comment>
<keyword evidence="9" id="KW-1185">Reference proteome</keyword>
<keyword evidence="4" id="KW-0378">Hydrolase</keyword>
<evidence type="ECO:0000313" key="9">
    <source>
        <dbReference type="Proteomes" id="UP000887226"/>
    </source>
</evidence>
<dbReference type="Proteomes" id="UP000887226">
    <property type="component" value="Unassembled WGS sequence"/>
</dbReference>
<dbReference type="PANTHER" id="PTHR46072">
    <property type="entry name" value="AMIDASE-RELATED-RELATED"/>
    <property type="match status" value="1"/>
</dbReference>
<accession>A0A9P7YY90</accession>
<evidence type="ECO:0000256" key="5">
    <source>
        <dbReference type="PIRSR" id="PIRSR001221-1"/>
    </source>
</evidence>
<evidence type="ECO:0000313" key="8">
    <source>
        <dbReference type="EMBL" id="KAG9242034.1"/>
    </source>
</evidence>
<organism evidence="8 9">
    <name type="scientific">Calycina marina</name>
    <dbReference type="NCBI Taxonomy" id="1763456"/>
    <lineage>
        <taxon>Eukaryota</taxon>
        <taxon>Fungi</taxon>
        <taxon>Dikarya</taxon>
        <taxon>Ascomycota</taxon>
        <taxon>Pezizomycotina</taxon>
        <taxon>Leotiomycetes</taxon>
        <taxon>Helotiales</taxon>
        <taxon>Pezizellaceae</taxon>
        <taxon>Calycina</taxon>
    </lineage>
</organism>
<feature type="domain" description="Amidase" evidence="7">
    <location>
        <begin position="101"/>
        <end position="553"/>
    </location>
</feature>
<dbReference type="PROSITE" id="PS00571">
    <property type="entry name" value="AMIDASES"/>
    <property type="match status" value="1"/>
</dbReference>
<dbReference type="GO" id="GO:0004040">
    <property type="term" value="F:amidase activity"/>
    <property type="evidence" value="ECO:0007669"/>
    <property type="project" value="UniProtKB-EC"/>
</dbReference>
<dbReference type="InterPro" id="IPR023631">
    <property type="entry name" value="Amidase_dom"/>
</dbReference>
<name>A0A9P7YY90_9HELO</name>
<dbReference type="PANTHER" id="PTHR46072:SF4">
    <property type="entry name" value="AMIDASE C550.07-RELATED"/>
    <property type="match status" value="1"/>
</dbReference>
<dbReference type="EC" id="3.5.1.4" evidence="3"/>
<proteinExistence type="inferred from homology"/>
<evidence type="ECO:0000256" key="3">
    <source>
        <dbReference type="ARBA" id="ARBA00012922"/>
    </source>
</evidence>
<reference evidence="8" key="1">
    <citation type="journal article" date="2021" name="IMA Fungus">
        <title>Genomic characterization of three marine fungi, including Emericellopsis atlantica sp. nov. with signatures of a generalist lifestyle and marine biomass degradation.</title>
        <authorList>
            <person name="Hagestad O.C."/>
            <person name="Hou L."/>
            <person name="Andersen J.H."/>
            <person name="Hansen E.H."/>
            <person name="Altermark B."/>
            <person name="Li C."/>
            <person name="Kuhnert E."/>
            <person name="Cox R.J."/>
            <person name="Crous P.W."/>
            <person name="Spatafora J.W."/>
            <person name="Lail K."/>
            <person name="Amirebrahimi M."/>
            <person name="Lipzen A."/>
            <person name="Pangilinan J."/>
            <person name="Andreopoulos W."/>
            <person name="Hayes R.D."/>
            <person name="Ng V."/>
            <person name="Grigoriev I.V."/>
            <person name="Jackson S.A."/>
            <person name="Sutton T.D.S."/>
            <person name="Dobson A.D.W."/>
            <person name="Rama T."/>
        </authorList>
    </citation>
    <scope>NUCLEOTIDE SEQUENCE</scope>
    <source>
        <strain evidence="8">TRa3180A</strain>
    </source>
</reference>
<feature type="binding site" evidence="6">
    <location>
        <begin position="253"/>
        <end position="256"/>
    </location>
    <ligand>
        <name>substrate</name>
    </ligand>
</feature>
<evidence type="ECO:0000259" key="7">
    <source>
        <dbReference type="Pfam" id="PF01425"/>
    </source>
</evidence>
<comment type="similarity">
    <text evidence="2">Belongs to the amidase family.</text>
</comment>
<feature type="active site" description="Charge relay system" evidence="5">
    <location>
        <position position="157"/>
    </location>
</feature>
<evidence type="ECO:0000256" key="6">
    <source>
        <dbReference type="PIRSR" id="PIRSR001221-2"/>
    </source>
</evidence>
<dbReference type="Pfam" id="PF01425">
    <property type="entry name" value="Amidase"/>
    <property type="match status" value="1"/>
</dbReference>